<organism evidence="4 5">
    <name type="scientific">Pontibacter virosus</name>
    <dbReference type="NCBI Taxonomy" id="1765052"/>
    <lineage>
        <taxon>Bacteria</taxon>
        <taxon>Pseudomonadati</taxon>
        <taxon>Bacteroidota</taxon>
        <taxon>Cytophagia</taxon>
        <taxon>Cytophagales</taxon>
        <taxon>Hymenobacteraceae</taxon>
        <taxon>Pontibacter</taxon>
    </lineage>
</organism>
<protein>
    <recommendedName>
        <fullName evidence="2">asparagine synthase (glutamine-hydrolyzing)</fullName>
        <ecNumber evidence="2">6.3.5.4</ecNumber>
    </recommendedName>
</protein>
<comment type="caution">
    <text evidence="4">The sequence shown here is derived from an EMBL/GenBank/DDBJ whole genome shotgun (WGS) entry which is preliminary data.</text>
</comment>
<dbReference type="GO" id="GO:0004066">
    <property type="term" value="F:asparagine synthase (glutamine-hydrolyzing) activity"/>
    <property type="evidence" value="ECO:0007669"/>
    <property type="project" value="UniProtKB-EC"/>
</dbReference>
<dbReference type="PANTHER" id="PTHR43284:SF1">
    <property type="entry name" value="ASPARAGINE SYNTHETASE"/>
    <property type="match status" value="1"/>
</dbReference>
<comment type="pathway">
    <text evidence="1">Amino-acid biosynthesis; L-asparagine biosynthesis; L-asparagine from L-aspartate (L-Gln route): step 1/1.</text>
</comment>
<sequence>MTLQSDWLGSDPIFYNTCTGKISRNINEVIDIQNLEFHPEGLNNYLDYGYSVFGQTPVKGVQYLLPNSSLQYEKGGLTVVRQEDPAVGLLNKEGREEDVLAALHKSINEWAASSEGDIIIPTSGGFDSRLLNLLLDDKSRIRAFTYGISSNQSESEEVVKAKRIAGILGIRWEQIVLGEFHKYLDYWDEQYGASTHAHGMYHIEFYNQILQRTAPNRPLLSGIIGDAWSGNVGIRAIQKPDDLQYLGYSHGVSATSEASVLKSGSELKEAYFEEKRQLLQDNSYRVIEAMRFKLVLLSYLIRIPDSMGFKAWSPFLDISIATQMLNLPSHRKQDRQWQRDLFRKHGLNLEDLNLSFSTRNTLDYQGMQKVQFSPLSEDLLKEVVKPAYVAWINKRIDNGLLNKLKNTFYAIPKIGALGFSNDIMAAYYGYVTLKPIENLIKKRESLIDG</sequence>
<reference evidence="4 5" key="1">
    <citation type="submission" date="2018-04" db="EMBL/GenBank/DDBJ databases">
        <title>Genomic Encyclopedia of Type Strains, Phase IV (KMG-IV): sequencing the most valuable type-strain genomes for metagenomic binning, comparative biology and taxonomic classification.</title>
        <authorList>
            <person name="Goeker M."/>
        </authorList>
    </citation>
    <scope>NUCLEOTIDE SEQUENCE [LARGE SCALE GENOMIC DNA]</scope>
    <source>
        <strain evidence="4 5">DSM 100231</strain>
    </source>
</reference>
<accession>A0A2U1ARK5</accession>
<keyword evidence="5" id="KW-1185">Reference proteome</keyword>
<dbReference type="AlphaFoldDB" id="A0A2U1ARK5"/>
<dbReference type="SUPFAM" id="SSF52402">
    <property type="entry name" value="Adenine nucleotide alpha hydrolases-like"/>
    <property type="match status" value="1"/>
</dbReference>
<evidence type="ECO:0000256" key="3">
    <source>
        <dbReference type="ARBA" id="ARBA00048741"/>
    </source>
</evidence>
<dbReference type="RefSeq" id="WP_116544533.1">
    <property type="nucleotide sequence ID" value="NZ_QEKI01000013.1"/>
</dbReference>
<dbReference type="EMBL" id="QEKI01000013">
    <property type="protein sequence ID" value="PVY39032.1"/>
    <property type="molecule type" value="Genomic_DNA"/>
</dbReference>
<evidence type="ECO:0000256" key="2">
    <source>
        <dbReference type="ARBA" id="ARBA00012737"/>
    </source>
</evidence>
<name>A0A2U1ARK5_9BACT</name>
<proteinExistence type="predicted"/>
<dbReference type="InterPro" id="IPR014729">
    <property type="entry name" value="Rossmann-like_a/b/a_fold"/>
</dbReference>
<evidence type="ECO:0000256" key="1">
    <source>
        <dbReference type="ARBA" id="ARBA00005187"/>
    </source>
</evidence>
<dbReference type="InterPro" id="IPR051786">
    <property type="entry name" value="ASN_synthetase/amidase"/>
</dbReference>
<dbReference type="PANTHER" id="PTHR43284">
    <property type="entry name" value="ASPARAGINE SYNTHETASE (GLUTAMINE-HYDROLYZING)"/>
    <property type="match status" value="1"/>
</dbReference>
<dbReference type="OrthoDB" id="693367at2"/>
<evidence type="ECO:0000313" key="4">
    <source>
        <dbReference type="EMBL" id="PVY39032.1"/>
    </source>
</evidence>
<comment type="catalytic activity">
    <reaction evidence="3">
        <text>L-aspartate + L-glutamine + ATP + H2O = L-asparagine + L-glutamate + AMP + diphosphate + H(+)</text>
        <dbReference type="Rhea" id="RHEA:12228"/>
        <dbReference type="ChEBI" id="CHEBI:15377"/>
        <dbReference type="ChEBI" id="CHEBI:15378"/>
        <dbReference type="ChEBI" id="CHEBI:29985"/>
        <dbReference type="ChEBI" id="CHEBI:29991"/>
        <dbReference type="ChEBI" id="CHEBI:30616"/>
        <dbReference type="ChEBI" id="CHEBI:33019"/>
        <dbReference type="ChEBI" id="CHEBI:58048"/>
        <dbReference type="ChEBI" id="CHEBI:58359"/>
        <dbReference type="ChEBI" id="CHEBI:456215"/>
        <dbReference type="EC" id="6.3.5.4"/>
    </reaction>
</comment>
<evidence type="ECO:0000313" key="5">
    <source>
        <dbReference type="Proteomes" id="UP000245466"/>
    </source>
</evidence>
<dbReference type="Proteomes" id="UP000245466">
    <property type="component" value="Unassembled WGS sequence"/>
</dbReference>
<gene>
    <name evidence="4" type="ORF">C8E01_11319</name>
</gene>
<dbReference type="EC" id="6.3.5.4" evidence="2"/>
<dbReference type="Gene3D" id="3.40.50.620">
    <property type="entry name" value="HUPs"/>
    <property type="match status" value="1"/>
</dbReference>